<evidence type="ECO:0000313" key="2">
    <source>
        <dbReference type="EMBL" id="RBP40819.1"/>
    </source>
</evidence>
<sequence length="617" mass="66980">MNSPQAAVPAIFAAPAVNVTPRPDGSILVENPMPLEPYARCIGQYLEHWARAAPDRDFLQERNPATGNWEGVTYAQALEKVYRIGTWLIKRGVRTDRPFCVLTDNSVEHALIMLACMHVGVPYASISPAYSLVSKDYAKLKNLIQRLDPDVIYVGGIERFRPALKALEGLHRATLVVAQSDPAPSGEGLAFGDLLKDIDAPAVQQAYDGITPDSVAKILFTSGSTGYPKGVINTQRMLCSSQQAKSQVWPFLNETPPVLLDWLPWNHTFGSNHNFNIILVHGGTFYLDSGKPVPGLFDATIANLRDVAPTLYMNVPRAFDMLLPVLRSDAQLRRQFFSQLKVIFYAAAALPQHLWDGLIELSRQELGHAIPMVTAWGSTETSPLATDCHFQADRSGVIGLPVPGVTLKLVPNSGKLEVRVKGPVITPGYYKQPEVTAKAFDQEGFYLIGDAVRFADPDKPEAGLMFDGRVSEDFKLTTATWVSVGTLRVKGIECLAPLAQDIVVTGHDRDSVGFLVFPNIAACRQVSGLDAQAPLEQVLAHPSVRQGVLDGLRALHAASSGSSTYADRALLLATAPSVDDGEITDKGYINQGAVVQARAALVESLYESQPGPDVIRL</sequence>
<dbReference type="PANTHER" id="PTHR24096:SF420">
    <property type="entry name" value="LONG-CHAIN-FATTY-ACID--COA LIGASE-RELATED"/>
    <property type="match status" value="1"/>
</dbReference>
<proteinExistence type="predicted"/>
<gene>
    <name evidence="2" type="ORF">DFR37_103160</name>
</gene>
<evidence type="ECO:0000259" key="1">
    <source>
        <dbReference type="Pfam" id="PF00501"/>
    </source>
</evidence>
<dbReference type="EMBL" id="QNRQ01000003">
    <property type="protein sequence ID" value="RBP40819.1"/>
    <property type="molecule type" value="Genomic_DNA"/>
</dbReference>
<feature type="domain" description="AMP-dependent synthetase/ligase" evidence="1">
    <location>
        <begin position="46"/>
        <end position="430"/>
    </location>
</feature>
<organism evidence="2 3">
    <name type="scientific">Eoetvoesiella caeni</name>
    <dbReference type="NCBI Taxonomy" id="645616"/>
    <lineage>
        <taxon>Bacteria</taxon>
        <taxon>Pseudomonadati</taxon>
        <taxon>Pseudomonadota</taxon>
        <taxon>Betaproteobacteria</taxon>
        <taxon>Burkholderiales</taxon>
        <taxon>Alcaligenaceae</taxon>
        <taxon>Eoetvoesiella</taxon>
    </lineage>
</organism>
<protein>
    <submittedName>
        <fullName evidence="2">Trans-feruloyl-CoA synthase</fullName>
    </submittedName>
</protein>
<comment type="caution">
    <text evidence="2">The sequence shown here is derived from an EMBL/GenBank/DDBJ whole genome shotgun (WGS) entry which is preliminary data.</text>
</comment>
<keyword evidence="3" id="KW-1185">Reference proteome</keyword>
<dbReference type="AlphaFoldDB" id="A0A366HG11"/>
<dbReference type="PANTHER" id="PTHR24096">
    <property type="entry name" value="LONG-CHAIN-FATTY-ACID--COA LIGASE"/>
    <property type="match status" value="1"/>
</dbReference>
<dbReference type="InterPro" id="IPR020845">
    <property type="entry name" value="AMP-binding_CS"/>
</dbReference>
<name>A0A366HG11_9BURK</name>
<reference evidence="2 3" key="1">
    <citation type="submission" date="2018-06" db="EMBL/GenBank/DDBJ databases">
        <title>Genomic Encyclopedia of Type Strains, Phase IV (KMG-IV): sequencing the most valuable type-strain genomes for metagenomic binning, comparative biology and taxonomic classification.</title>
        <authorList>
            <person name="Goeker M."/>
        </authorList>
    </citation>
    <scope>NUCLEOTIDE SEQUENCE [LARGE SCALE GENOMIC DNA]</scope>
    <source>
        <strain evidence="2 3">DSM 25520</strain>
    </source>
</reference>
<dbReference type="PROSITE" id="PS00455">
    <property type="entry name" value="AMP_BINDING"/>
    <property type="match status" value="1"/>
</dbReference>
<dbReference type="InterPro" id="IPR042099">
    <property type="entry name" value="ANL_N_sf"/>
</dbReference>
<dbReference type="InterPro" id="IPR000873">
    <property type="entry name" value="AMP-dep_synth/lig_dom"/>
</dbReference>
<evidence type="ECO:0000313" key="3">
    <source>
        <dbReference type="Proteomes" id="UP000253628"/>
    </source>
</evidence>
<dbReference type="SUPFAM" id="SSF56801">
    <property type="entry name" value="Acetyl-CoA synthetase-like"/>
    <property type="match status" value="1"/>
</dbReference>
<dbReference type="Gene3D" id="3.40.50.12780">
    <property type="entry name" value="N-terminal domain of ligase-like"/>
    <property type="match status" value="1"/>
</dbReference>
<dbReference type="Proteomes" id="UP000253628">
    <property type="component" value="Unassembled WGS sequence"/>
</dbReference>
<dbReference type="GO" id="GO:0016405">
    <property type="term" value="F:CoA-ligase activity"/>
    <property type="evidence" value="ECO:0007669"/>
    <property type="project" value="TreeGrafter"/>
</dbReference>
<accession>A0A366HG11</accession>
<dbReference type="Pfam" id="PF00501">
    <property type="entry name" value="AMP-binding"/>
    <property type="match status" value="1"/>
</dbReference>
<dbReference type="RefSeq" id="WP_242341757.1">
    <property type="nucleotide sequence ID" value="NZ_JACCEU010000004.1"/>
</dbReference>